<dbReference type="InterPro" id="IPR023155">
    <property type="entry name" value="Cyt_c-552/4"/>
</dbReference>
<dbReference type="Proteomes" id="UP000309561">
    <property type="component" value="Unassembled WGS sequence"/>
</dbReference>
<dbReference type="EMBL" id="SZPX01000007">
    <property type="protein sequence ID" value="TKI68674.1"/>
    <property type="molecule type" value="Genomic_DNA"/>
</dbReference>
<keyword evidence="1" id="KW-0732">Signal</keyword>
<comment type="caution">
    <text evidence="3">The sequence shown here is derived from an EMBL/GenBank/DDBJ whole genome shotgun (WGS) entry which is preliminary data.</text>
</comment>
<feature type="chain" id="PRO_5020478437" description="Cytochrome c-552/4 domain-containing protein" evidence="1">
    <location>
        <begin position="26"/>
        <end position="207"/>
    </location>
</feature>
<evidence type="ECO:0000313" key="4">
    <source>
        <dbReference type="Proteomes" id="UP000309561"/>
    </source>
</evidence>
<gene>
    <name evidence="3" type="ORF">FCU45_09670</name>
</gene>
<organism evidence="3 4">
    <name type="scientific">Sulfurimonas crateris</name>
    <dbReference type="NCBI Taxonomy" id="2574727"/>
    <lineage>
        <taxon>Bacteria</taxon>
        <taxon>Pseudomonadati</taxon>
        <taxon>Campylobacterota</taxon>
        <taxon>Epsilonproteobacteria</taxon>
        <taxon>Campylobacterales</taxon>
        <taxon>Sulfurimonadaceae</taxon>
        <taxon>Sulfurimonas</taxon>
    </lineage>
</organism>
<dbReference type="InterPro" id="IPR036280">
    <property type="entry name" value="Multihaem_cyt_sf"/>
</dbReference>
<evidence type="ECO:0000259" key="2">
    <source>
        <dbReference type="Pfam" id="PF13435"/>
    </source>
</evidence>
<dbReference type="OrthoDB" id="9814800at2"/>
<dbReference type="RefSeq" id="WP_137014723.1">
    <property type="nucleotide sequence ID" value="NZ_SZPX01000007.1"/>
</dbReference>
<proteinExistence type="predicted"/>
<keyword evidence="4" id="KW-1185">Reference proteome</keyword>
<dbReference type="AlphaFoldDB" id="A0A4U2Z4D7"/>
<dbReference type="SUPFAM" id="SSF48695">
    <property type="entry name" value="Multiheme cytochromes"/>
    <property type="match status" value="1"/>
</dbReference>
<dbReference type="Pfam" id="PF13435">
    <property type="entry name" value="Cytochrome_C554"/>
    <property type="match status" value="1"/>
</dbReference>
<name>A0A4U2Z4D7_9BACT</name>
<protein>
    <recommendedName>
        <fullName evidence="2">Cytochrome c-552/4 domain-containing protein</fullName>
    </recommendedName>
</protein>
<evidence type="ECO:0000256" key="1">
    <source>
        <dbReference type="SAM" id="SignalP"/>
    </source>
</evidence>
<sequence length="207" mass="23237">MNKIRVFNKGLFTVFSLLFTLSLGAVENQRVIEELNSPMPEIPLKRAMGDRAYNDAINSGEYSYVGNSKCRLCHRNFFLGRKNDPHDHAMENLVASGDDKNSHCLMCHSTGHGTPTGFVDMEKTPRLANVQCEGCHGPGNVHIALAKDKSRNEVKKFTGGGFLAGEDNPEILRKMCTSCHTERWNRSYHDFDKAYNSYRKADPNTGH</sequence>
<evidence type="ECO:0000313" key="3">
    <source>
        <dbReference type="EMBL" id="TKI68674.1"/>
    </source>
</evidence>
<accession>A0A4U2Z4D7</accession>
<feature type="domain" description="Cytochrome c-552/4" evidence="2">
    <location>
        <begin position="69"/>
        <end position="137"/>
    </location>
</feature>
<feature type="signal peptide" evidence="1">
    <location>
        <begin position="1"/>
        <end position="25"/>
    </location>
</feature>
<reference evidence="3 4" key="1">
    <citation type="submission" date="2019-04" db="EMBL/GenBank/DDBJ databases">
        <title>Sulfurimonas crateris sp. nov. a facultative anaerobic sulfur-oxidizing chemolithautotrophic bacterium isolated from a terrestrial mud vulcano.</title>
        <authorList>
            <person name="Ratnikova N.M."/>
            <person name="Slobodkin A.I."/>
            <person name="Merkel A.Y."/>
            <person name="Novikov A."/>
            <person name="Bonch-Osmolovskaya E.A."/>
            <person name="Slobodkina G.B."/>
        </authorList>
    </citation>
    <scope>NUCLEOTIDE SEQUENCE [LARGE SCALE GENOMIC DNA]</scope>
    <source>
        <strain evidence="3 4">SN118</strain>
    </source>
</reference>
<dbReference type="Gene3D" id="1.10.1130.10">
    <property type="entry name" value="Flavocytochrome C3, Chain A"/>
    <property type="match status" value="1"/>
</dbReference>